<evidence type="ECO:0000256" key="1">
    <source>
        <dbReference type="SAM" id="MobiDB-lite"/>
    </source>
</evidence>
<protein>
    <submittedName>
        <fullName evidence="2">Uncharacterized protein</fullName>
    </submittedName>
</protein>
<comment type="caution">
    <text evidence="2">The sequence shown here is derived from an EMBL/GenBank/DDBJ whole genome shotgun (WGS) entry which is preliminary data.</text>
</comment>
<sequence length="179" mass="20167">MQMEYGHPNSYNTASGIGYSHGAGAYYPPIENHITDFTCENPVVGQTSNSPHLFLPNRLETQTDQLTHKRSISDSQPVTSKVFTHSPSESQLPNLSAKFKMTRSKELDDLTLKEEGCNDLIPVHESNCNHKLVQHSFSNASEKTSRKYKSDSTEEFSERRLSSPHSDDTFDFPLEETDV</sequence>
<accession>A0AA88YCV6</accession>
<dbReference type="EMBL" id="VSWD01000007">
    <property type="protein sequence ID" value="KAK3096877.1"/>
    <property type="molecule type" value="Genomic_DNA"/>
</dbReference>
<keyword evidence="3" id="KW-1185">Reference proteome</keyword>
<name>A0AA88YCV6_PINIB</name>
<organism evidence="2 3">
    <name type="scientific">Pinctada imbricata</name>
    <name type="common">Atlantic pearl-oyster</name>
    <name type="synonym">Pinctada martensii</name>
    <dbReference type="NCBI Taxonomy" id="66713"/>
    <lineage>
        <taxon>Eukaryota</taxon>
        <taxon>Metazoa</taxon>
        <taxon>Spiralia</taxon>
        <taxon>Lophotrochozoa</taxon>
        <taxon>Mollusca</taxon>
        <taxon>Bivalvia</taxon>
        <taxon>Autobranchia</taxon>
        <taxon>Pteriomorphia</taxon>
        <taxon>Pterioida</taxon>
        <taxon>Pterioidea</taxon>
        <taxon>Pteriidae</taxon>
        <taxon>Pinctada</taxon>
    </lineage>
</organism>
<gene>
    <name evidence="2" type="ORF">FSP39_004330</name>
</gene>
<feature type="region of interest" description="Disordered" evidence="1">
    <location>
        <begin position="135"/>
        <end position="179"/>
    </location>
</feature>
<feature type="compositionally biased region" description="Basic and acidic residues" evidence="1">
    <location>
        <begin position="143"/>
        <end position="168"/>
    </location>
</feature>
<reference evidence="2" key="1">
    <citation type="submission" date="2019-08" db="EMBL/GenBank/DDBJ databases">
        <title>The improved chromosome-level genome for the pearl oyster Pinctada fucata martensii using PacBio sequencing and Hi-C.</title>
        <authorList>
            <person name="Zheng Z."/>
        </authorList>
    </citation>
    <scope>NUCLEOTIDE SEQUENCE</scope>
    <source>
        <strain evidence="2">ZZ-2019</strain>
        <tissue evidence="2">Adductor muscle</tissue>
    </source>
</reference>
<dbReference type="AlphaFoldDB" id="A0AA88YCV6"/>
<evidence type="ECO:0000313" key="3">
    <source>
        <dbReference type="Proteomes" id="UP001186944"/>
    </source>
</evidence>
<proteinExistence type="predicted"/>
<evidence type="ECO:0000313" key="2">
    <source>
        <dbReference type="EMBL" id="KAK3096877.1"/>
    </source>
</evidence>
<feature type="compositionally biased region" description="Polar residues" evidence="1">
    <location>
        <begin position="73"/>
        <end position="94"/>
    </location>
</feature>
<feature type="region of interest" description="Disordered" evidence="1">
    <location>
        <begin position="67"/>
        <end position="95"/>
    </location>
</feature>
<feature type="compositionally biased region" description="Acidic residues" evidence="1">
    <location>
        <begin position="169"/>
        <end position="179"/>
    </location>
</feature>
<dbReference type="Proteomes" id="UP001186944">
    <property type="component" value="Unassembled WGS sequence"/>
</dbReference>